<dbReference type="EMBL" id="CASHTH010002638">
    <property type="protein sequence ID" value="CAI8033045.1"/>
    <property type="molecule type" value="Genomic_DNA"/>
</dbReference>
<keyword evidence="2" id="KW-1185">Reference proteome</keyword>
<dbReference type="InterPro" id="IPR050951">
    <property type="entry name" value="Retrovirus_Pol_polyprotein"/>
</dbReference>
<organism evidence="1 2">
    <name type="scientific">Geodia barretti</name>
    <name type="common">Barrett's horny sponge</name>
    <dbReference type="NCBI Taxonomy" id="519541"/>
    <lineage>
        <taxon>Eukaryota</taxon>
        <taxon>Metazoa</taxon>
        <taxon>Porifera</taxon>
        <taxon>Demospongiae</taxon>
        <taxon>Heteroscleromorpha</taxon>
        <taxon>Tetractinellida</taxon>
        <taxon>Astrophorina</taxon>
        <taxon>Geodiidae</taxon>
        <taxon>Geodia</taxon>
    </lineage>
</organism>
<gene>
    <name evidence="1" type="ORF">GBAR_LOCUS18637</name>
</gene>
<protein>
    <submittedName>
        <fullName evidence="1">Uncharacterized protein</fullName>
    </submittedName>
</protein>
<sequence length="157" mass="18011">MRKQYLIIVNYYSRFIEIALLSDTSSETVVRRTKGVFARHGIPEVVVPANSAYKWFAEGYGSNTLPAVLEPSKDSWKWKKTRTLLSINPTCLQNGYSPSEPLMSRKLRTSVPIYQELLRFAVATQPLDQPRFMVSPTFIFQTVASICKPSHRYTERC</sequence>
<evidence type="ECO:0000313" key="2">
    <source>
        <dbReference type="Proteomes" id="UP001174909"/>
    </source>
</evidence>
<name>A0AA35SMW4_GEOBA</name>
<evidence type="ECO:0000313" key="1">
    <source>
        <dbReference type="EMBL" id="CAI8033045.1"/>
    </source>
</evidence>
<dbReference type="Proteomes" id="UP001174909">
    <property type="component" value="Unassembled WGS sequence"/>
</dbReference>
<reference evidence="1" key="1">
    <citation type="submission" date="2023-03" db="EMBL/GenBank/DDBJ databases">
        <authorList>
            <person name="Steffen K."/>
            <person name="Cardenas P."/>
        </authorList>
    </citation>
    <scope>NUCLEOTIDE SEQUENCE</scope>
</reference>
<proteinExistence type="predicted"/>
<dbReference type="PANTHER" id="PTHR37984">
    <property type="entry name" value="PROTEIN CBG26694"/>
    <property type="match status" value="1"/>
</dbReference>
<dbReference type="GO" id="GO:0003676">
    <property type="term" value="F:nucleic acid binding"/>
    <property type="evidence" value="ECO:0007669"/>
    <property type="project" value="InterPro"/>
</dbReference>
<dbReference type="AlphaFoldDB" id="A0AA35SMW4"/>
<dbReference type="Gene3D" id="3.30.420.10">
    <property type="entry name" value="Ribonuclease H-like superfamily/Ribonuclease H"/>
    <property type="match status" value="1"/>
</dbReference>
<dbReference type="PANTHER" id="PTHR37984:SF5">
    <property type="entry name" value="PROTEIN NYNRIN-LIKE"/>
    <property type="match status" value="1"/>
</dbReference>
<dbReference type="InterPro" id="IPR036397">
    <property type="entry name" value="RNaseH_sf"/>
</dbReference>
<comment type="caution">
    <text evidence="1">The sequence shown here is derived from an EMBL/GenBank/DDBJ whole genome shotgun (WGS) entry which is preliminary data.</text>
</comment>
<accession>A0AA35SMW4</accession>